<gene>
    <name evidence="1" type="ORF">SDC9_168820</name>
</gene>
<proteinExistence type="predicted"/>
<name>A0A645G3J6_9ZZZZ</name>
<sequence length="98" mass="11044">MSAEERRHRAVEHLVGMDDGRYQRRAGKLPVDVKIDDLGVLGQQLHDIYDAGQPLVGLAELIRPDLVGPRIRAALREIDGEAERGEAAGFIRRQRLFF</sequence>
<protein>
    <submittedName>
        <fullName evidence="1">Uncharacterized protein</fullName>
    </submittedName>
</protein>
<dbReference type="EMBL" id="VSSQ01069426">
    <property type="protein sequence ID" value="MPN21441.1"/>
    <property type="molecule type" value="Genomic_DNA"/>
</dbReference>
<reference evidence="1" key="1">
    <citation type="submission" date="2019-08" db="EMBL/GenBank/DDBJ databases">
        <authorList>
            <person name="Kucharzyk K."/>
            <person name="Murdoch R.W."/>
            <person name="Higgins S."/>
            <person name="Loffler F."/>
        </authorList>
    </citation>
    <scope>NUCLEOTIDE SEQUENCE</scope>
</reference>
<accession>A0A645G3J6</accession>
<comment type="caution">
    <text evidence="1">The sequence shown here is derived from an EMBL/GenBank/DDBJ whole genome shotgun (WGS) entry which is preliminary data.</text>
</comment>
<organism evidence="1">
    <name type="scientific">bioreactor metagenome</name>
    <dbReference type="NCBI Taxonomy" id="1076179"/>
    <lineage>
        <taxon>unclassified sequences</taxon>
        <taxon>metagenomes</taxon>
        <taxon>ecological metagenomes</taxon>
    </lineage>
</organism>
<evidence type="ECO:0000313" key="1">
    <source>
        <dbReference type="EMBL" id="MPN21441.1"/>
    </source>
</evidence>
<dbReference type="AlphaFoldDB" id="A0A645G3J6"/>